<dbReference type="Proteomes" id="UP000886998">
    <property type="component" value="Unassembled WGS sequence"/>
</dbReference>
<dbReference type="AlphaFoldDB" id="A0A8X6X8X4"/>
<comment type="caution">
    <text evidence="1">The sequence shown here is derived from an EMBL/GenBank/DDBJ whole genome shotgun (WGS) entry which is preliminary data.</text>
</comment>
<evidence type="ECO:0000313" key="1">
    <source>
        <dbReference type="EMBL" id="GFY49003.1"/>
    </source>
</evidence>
<name>A0A8X6X8X4_9ARAC</name>
<evidence type="ECO:0000313" key="2">
    <source>
        <dbReference type="Proteomes" id="UP000886998"/>
    </source>
</evidence>
<dbReference type="EMBL" id="BMAV01006751">
    <property type="protein sequence ID" value="GFY49003.1"/>
    <property type="molecule type" value="Genomic_DNA"/>
</dbReference>
<reference evidence="1" key="1">
    <citation type="submission" date="2020-08" db="EMBL/GenBank/DDBJ databases">
        <title>Multicomponent nature underlies the extraordinary mechanical properties of spider dragline silk.</title>
        <authorList>
            <person name="Kono N."/>
            <person name="Nakamura H."/>
            <person name="Mori M."/>
            <person name="Yoshida Y."/>
            <person name="Ohtoshi R."/>
            <person name="Malay A.D."/>
            <person name="Moran D.A.P."/>
            <person name="Tomita M."/>
            <person name="Numata K."/>
            <person name="Arakawa K."/>
        </authorList>
    </citation>
    <scope>NUCLEOTIDE SEQUENCE</scope>
</reference>
<sequence>MAPLGRSIVRDRRTIEYEALNFAKKMARSISDLHELEWDVPNLDEDDFLDFTLNDGQRMWEHFLTYGPMLENYVKYSPIFWVMTEENFANRVYTMIEETGYHTGNFEKEDLLCICAQILIIANWFIENNTEIMMDTVIDVVYRITLRMLNSPSI</sequence>
<accession>A0A8X6X8X4</accession>
<gene>
    <name evidence="1" type="ORF">TNIN_437181</name>
</gene>
<proteinExistence type="predicted"/>
<organism evidence="1 2">
    <name type="scientific">Trichonephila inaurata madagascariensis</name>
    <dbReference type="NCBI Taxonomy" id="2747483"/>
    <lineage>
        <taxon>Eukaryota</taxon>
        <taxon>Metazoa</taxon>
        <taxon>Ecdysozoa</taxon>
        <taxon>Arthropoda</taxon>
        <taxon>Chelicerata</taxon>
        <taxon>Arachnida</taxon>
        <taxon>Araneae</taxon>
        <taxon>Araneomorphae</taxon>
        <taxon>Entelegynae</taxon>
        <taxon>Araneoidea</taxon>
        <taxon>Nephilidae</taxon>
        <taxon>Trichonephila</taxon>
        <taxon>Trichonephila inaurata</taxon>
    </lineage>
</organism>
<protein>
    <submittedName>
        <fullName evidence="1">Uncharacterized protein</fullName>
    </submittedName>
</protein>
<keyword evidence="2" id="KW-1185">Reference proteome</keyword>